<evidence type="ECO:0000256" key="6">
    <source>
        <dbReference type="ARBA" id="ARBA00058074"/>
    </source>
</evidence>
<evidence type="ECO:0000256" key="2">
    <source>
        <dbReference type="ARBA" id="ARBA00022737"/>
    </source>
</evidence>
<comment type="subunit">
    <text evidence="7">Interacts with LGALS1 and laminin.</text>
</comment>
<dbReference type="AlphaFoldDB" id="A0A8T1S4V4"/>
<dbReference type="FunFam" id="3.10.250.10:FF:000002">
    <property type="entry name" value="Scavenger receptor cysteine-rich type 1 protein M130"/>
    <property type="match status" value="1"/>
</dbReference>
<comment type="caution">
    <text evidence="9">Lacks conserved residue(s) required for the propagation of feature annotation.</text>
</comment>
<dbReference type="PROSITE" id="PS50287">
    <property type="entry name" value="SRCR_2"/>
    <property type="match status" value="2"/>
</dbReference>
<dbReference type="PRINTS" id="PR00258">
    <property type="entry name" value="SPERACTRCPTR"/>
</dbReference>
<keyword evidence="2" id="KW-0677">Repeat</keyword>
<evidence type="ECO:0000256" key="1">
    <source>
        <dbReference type="ARBA" id="ARBA00022729"/>
    </source>
</evidence>
<name>A0A8T1S4V4_CHESE</name>
<dbReference type="EMBL" id="JAHGAV010000774">
    <property type="protein sequence ID" value="KAG6923747.1"/>
    <property type="molecule type" value="Genomic_DNA"/>
</dbReference>
<sequence>DHNWDINDAKVVCRQLACGAALSVPDKAWFGEGSRPIWLDEVNCTGTEAALTECRARLWGDHNCTHEEDASVVCSEHSQLRLVNSRSHCTGRVEVFHNQQWGTVCDKNWDLRDAGVVCRQLGCRTALSAPGRAQFGQGSDPIWL</sequence>
<evidence type="ECO:0000256" key="9">
    <source>
        <dbReference type="PROSITE-ProRule" id="PRU00196"/>
    </source>
</evidence>
<keyword evidence="4" id="KW-0675">Receptor</keyword>
<protein>
    <recommendedName>
        <fullName evidence="8">Soluble scavenger receptor cysteine-rich domain-containing protein SSC5D</fullName>
    </recommendedName>
</protein>
<dbReference type="Proteomes" id="UP000765507">
    <property type="component" value="Unassembled WGS sequence"/>
</dbReference>
<dbReference type="InterPro" id="IPR001190">
    <property type="entry name" value="SRCR"/>
</dbReference>
<feature type="non-terminal residue" evidence="11">
    <location>
        <position position="144"/>
    </location>
</feature>
<dbReference type="Pfam" id="PF00530">
    <property type="entry name" value="SRCR"/>
    <property type="match status" value="2"/>
</dbReference>
<keyword evidence="3 9" id="KW-1015">Disulfide bond</keyword>
<evidence type="ECO:0000256" key="5">
    <source>
        <dbReference type="ARBA" id="ARBA00023180"/>
    </source>
</evidence>
<gene>
    <name evidence="11" type="ORF">G0U57_019392</name>
</gene>
<evidence type="ECO:0000259" key="10">
    <source>
        <dbReference type="PROSITE" id="PS50287"/>
    </source>
</evidence>
<keyword evidence="12" id="KW-1185">Reference proteome</keyword>
<feature type="non-terminal residue" evidence="11">
    <location>
        <position position="1"/>
    </location>
</feature>
<keyword evidence="1" id="KW-0732">Signal</keyword>
<evidence type="ECO:0000256" key="4">
    <source>
        <dbReference type="ARBA" id="ARBA00023170"/>
    </source>
</evidence>
<evidence type="ECO:0000256" key="8">
    <source>
        <dbReference type="ARBA" id="ARBA00069168"/>
    </source>
</evidence>
<evidence type="ECO:0000313" key="12">
    <source>
        <dbReference type="Proteomes" id="UP000765507"/>
    </source>
</evidence>
<evidence type="ECO:0000256" key="7">
    <source>
        <dbReference type="ARBA" id="ARBA00064153"/>
    </source>
</evidence>
<evidence type="ECO:0000256" key="3">
    <source>
        <dbReference type="ARBA" id="ARBA00023157"/>
    </source>
</evidence>
<dbReference type="Gene3D" id="3.10.250.10">
    <property type="entry name" value="SRCR-like domain"/>
    <property type="match status" value="2"/>
</dbReference>
<comment type="caution">
    <text evidence="11">The sequence shown here is derived from an EMBL/GenBank/DDBJ whole genome shotgun (WGS) entry which is preliminary data.</text>
</comment>
<dbReference type="PANTHER" id="PTHR19331">
    <property type="entry name" value="SCAVENGER RECEPTOR DOMAIN-CONTAINING"/>
    <property type="match status" value="1"/>
</dbReference>
<dbReference type="SMART" id="SM00202">
    <property type="entry name" value="SR"/>
    <property type="match status" value="2"/>
</dbReference>
<dbReference type="OrthoDB" id="536948at2759"/>
<dbReference type="SUPFAM" id="SSF56487">
    <property type="entry name" value="SRCR-like"/>
    <property type="match status" value="2"/>
</dbReference>
<accession>A0A8T1S4V4</accession>
<reference evidence="11 12" key="1">
    <citation type="journal article" date="2020" name="G3 (Bethesda)">
        <title>Draft Genome of the Common Snapping Turtle, Chelydra serpentina, a Model for Phenotypic Plasticity in Reptiles.</title>
        <authorList>
            <person name="Das D."/>
            <person name="Singh S.K."/>
            <person name="Bierstedt J."/>
            <person name="Erickson A."/>
            <person name="Galli G.L.J."/>
            <person name="Crossley D.A. 2nd"/>
            <person name="Rhen T."/>
        </authorList>
    </citation>
    <scope>NUCLEOTIDE SEQUENCE [LARGE SCALE GENOMIC DNA]</scope>
    <source>
        <strain evidence="11">KW</strain>
    </source>
</reference>
<feature type="disulfide bond" evidence="9">
    <location>
        <begin position="13"/>
        <end position="74"/>
    </location>
</feature>
<evidence type="ECO:0000313" key="11">
    <source>
        <dbReference type="EMBL" id="KAG6923747.1"/>
    </source>
</evidence>
<feature type="domain" description="SRCR" evidence="10">
    <location>
        <begin position="80"/>
        <end position="144"/>
    </location>
</feature>
<dbReference type="PANTHER" id="PTHR19331:SF487">
    <property type="entry name" value="SOLUBLE SCAVENGER RECEPTOR CYSTEINE-RICH DOMAIN-CONTAINING PROTEIN SSC5D"/>
    <property type="match status" value="1"/>
</dbReference>
<organism evidence="11 12">
    <name type="scientific">Chelydra serpentina</name>
    <name type="common">Snapping turtle</name>
    <name type="synonym">Testudo serpentina</name>
    <dbReference type="NCBI Taxonomy" id="8475"/>
    <lineage>
        <taxon>Eukaryota</taxon>
        <taxon>Metazoa</taxon>
        <taxon>Chordata</taxon>
        <taxon>Craniata</taxon>
        <taxon>Vertebrata</taxon>
        <taxon>Euteleostomi</taxon>
        <taxon>Archelosauria</taxon>
        <taxon>Testudinata</taxon>
        <taxon>Testudines</taxon>
        <taxon>Cryptodira</taxon>
        <taxon>Durocryptodira</taxon>
        <taxon>Americhelydia</taxon>
        <taxon>Chelydroidea</taxon>
        <taxon>Chelydridae</taxon>
        <taxon>Chelydra</taxon>
    </lineage>
</organism>
<comment type="function">
    <text evidence="6">Binds to extracellular matrix proteins. Binds to pathogen-associated molecular patterns (PAMPs) present on the cell walls of Gram-positive and Gram-negative bacteria and fungi, behaving as a pattern recognition receptor (PRR). Induces bacterial and fungal aggregation and subsequent inhibition of PAMP-induced cytokine release. Does not possess intrinsic bactericidal activity. May play a role in the innate defense and homeostasis of certain epithelial surfaces.</text>
</comment>
<dbReference type="GO" id="GO:0016020">
    <property type="term" value="C:membrane"/>
    <property type="evidence" value="ECO:0007669"/>
    <property type="project" value="InterPro"/>
</dbReference>
<proteinExistence type="predicted"/>
<keyword evidence="5" id="KW-0325">Glycoprotein</keyword>
<dbReference type="InterPro" id="IPR036772">
    <property type="entry name" value="SRCR-like_dom_sf"/>
</dbReference>
<feature type="domain" description="SRCR" evidence="10">
    <location>
        <begin position="1"/>
        <end position="75"/>
    </location>
</feature>
<feature type="disulfide bond" evidence="9">
    <location>
        <begin position="44"/>
        <end position="54"/>
    </location>
</feature>
<dbReference type="FunFam" id="3.10.250.10:FF:000007">
    <property type="entry name" value="Soluble scavenger receptor cysteine-rich domain-containing protein SSC5D"/>
    <property type="match status" value="1"/>
</dbReference>